<proteinExistence type="predicted"/>
<name>A0ACB5RA16_9CLOT</name>
<dbReference type="Proteomes" id="UP001058074">
    <property type="component" value="Unassembled WGS sequence"/>
</dbReference>
<sequence length="159" mass="17143">MIGIPEQLLRLFIASIVGILIGAERTKRGKSAGVATFSIICITSCFLTLISAYGFKNSTTDPTRLVANIITAIGFVAGGVIFTIGKDNQIKVTGITTGAIIFCVASLGIGIGLGLYWIVFTAILLVELNLIIAMKLKKHYAKQKKYLSLDEEEDYNPDL</sequence>
<keyword evidence="2" id="KW-1185">Reference proteome</keyword>
<reference evidence="1" key="1">
    <citation type="journal article" date="2025" name="Int. J. Syst. Evol. Microbiol.">
        <title>Inconstantimicrobium mannanitabidum sp. nov., a novel member of the family Clostridiaceae isolated from anoxic soil under the treatment of reductive soil disinfestation.</title>
        <authorList>
            <person name="Ueki A."/>
            <person name="Tonouchi A."/>
            <person name="Honma S."/>
            <person name="Kaku N."/>
            <person name="Ueki K."/>
        </authorList>
    </citation>
    <scope>NUCLEOTIDE SEQUENCE</scope>
    <source>
        <strain evidence="1">TW13</strain>
    </source>
</reference>
<protein>
    <submittedName>
        <fullName evidence="1">Uncharacterized protein</fullName>
    </submittedName>
</protein>
<evidence type="ECO:0000313" key="2">
    <source>
        <dbReference type="Proteomes" id="UP001058074"/>
    </source>
</evidence>
<accession>A0ACB5RA16</accession>
<evidence type="ECO:0000313" key="1">
    <source>
        <dbReference type="EMBL" id="GKX65982.1"/>
    </source>
</evidence>
<gene>
    <name evidence="1" type="ORF">rsdtw13_12400</name>
</gene>
<organism evidence="1 2">
    <name type="scientific">Inconstantimicrobium mannanitabidum</name>
    <dbReference type="NCBI Taxonomy" id="1604901"/>
    <lineage>
        <taxon>Bacteria</taxon>
        <taxon>Bacillati</taxon>
        <taxon>Bacillota</taxon>
        <taxon>Clostridia</taxon>
        <taxon>Eubacteriales</taxon>
        <taxon>Clostridiaceae</taxon>
        <taxon>Inconstantimicrobium</taxon>
    </lineage>
</organism>
<comment type="caution">
    <text evidence="1">The sequence shown here is derived from an EMBL/GenBank/DDBJ whole genome shotgun (WGS) entry which is preliminary data.</text>
</comment>
<dbReference type="EMBL" id="BROD01000001">
    <property type="protein sequence ID" value="GKX65982.1"/>
    <property type="molecule type" value="Genomic_DNA"/>
</dbReference>